<dbReference type="OrthoDB" id="5593278at2759"/>
<dbReference type="PANTHER" id="PTHR31051:SF1">
    <property type="entry name" value="PROTEASOME ASSEMBLY CHAPERONE 3"/>
    <property type="match status" value="1"/>
</dbReference>
<gene>
    <name evidence="1" type="ORF">Moror_8003</name>
</gene>
<protein>
    <recommendedName>
        <fullName evidence="3">Proteasome assembly chaperone 3</fullName>
    </recommendedName>
</protein>
<evidence type="ECO:0008006" key="3">
    <source>
        <dbReference type="Google" id="ProtNLM"/>
    </source>
</evidence>
<dbReference type="STRING" id="1381753.V2XNU8"/>
<accession>V2XNU8</accession>
<dbReference type="KEGG" id="mrr:Moror_8003"/>
<reference evidence="1 2" key="1">
    <citation type="journal article" date="2014" name="BMC Genomics">
        <title>Genome and secretome analysis of the hemibiotrophic fungal pathogen, Moniliophthora roreri, which causes frosty pod rot disease of cacao: mechanisms of the biotrophic and necrotrophic phases.</title>
        <authorList>
            <person name="Meinhardt L.W."/>
            <person name="Costa G.G.L."/>
            <person name="Thomazella D.P.T."/>
            <person name="Teixeira P.J.P.L."/>
            <person name="Carazzolle M.F."/>
            <person name="Schuster S.C."/>
            <person name="Carlson J.E."/>
            <person name="Guiltinan M.J."/>
            <person name="Mieczkowski P."/>
            <person name="Farmer A."/>
            <person name="Ramaraj T."/>
            <person name="Crozier J."/>
            <person name="Davis R.E."/>
            <person name="Shao J."/>
            <person name="Melnick R.L."/>
            <person name="Pereira G.A.G."/>
            <person name="Bailey B.A."/>
        </authorList>
    </citation>
    <scope>NUCLEOTIDE SEQUENCE [LARGE SCALE GENOMIC DNA]</scope>
    <source>
        <strain evidence="1 2">MCA 2997</strain>
    </source>
</reference>
<dbReference type="InterPro" id="IPR018788">
    <property type="entry name" value="Proteasome_assmbl_chp_3"/>
</dbReference>
<dbReference type="Proteomes" id="UP000017559">
    <property type="component" value="Unassembled WGS sequence"/>
</dbReference>
<dbReference type="HOGENOM" id="CLU_105927_0_0_1"/>
<evidence type="ECO:0000313" key="1">
    <source>
        <dbReference type="EMBL" id="ESK94536.1"/>
    </source>
</evidence>
<keyword evidence="2" id="KW-1185">Reference proteome</keyword>
<dbReference type="PANTHER" id="PTHR31051">
    <property type="entry name" value="PROTEASOME ASSEMBLY CHAPERONE 3"/>
    <property type="match status" value="1"/>
</dbReference>
<dbReference type="InterPro" id="IPR053720">
    <property type="entry name" value="Psm_Assembly_Chaperone"/>
</dbReference>
<dbReference type="Gene3D" id="3.30.230.90">
    <property type="match status" value="1"/>
</dbReference>
<dbReference type="AlphaFoldDB" id="V2XNU8"/>
<organism evidence="1 2">
    <name type="scientific">Moniliophthora roreri (strain MCA 2997)</name>
    <name type="common">Cocoa frosty pod rot fungus</name>
    <name type="synonym">Crinipellis roreri</name>
    <dbReference type="NCBI Taxonomy" id="1381753"/>
    <lineage>
        <taxon>Eukaryota</taxon>
        <taxon>Fungi</taxon>
        <taxon>Dikarya</taxon>
        <taxon>Basidiomycota</taxon>
        <taxon>Agaricomycotina</taxon>
        <taxon>Agaricomycetes</taxon>
        <taxon>Agaricomycetidae</taxon>
        <taxon>Agaricales</taxon>
        <taxon>Marasmiineae</taxon>
        <taxon>Marasmiaceae</taxon>
        <taxon>Moniliophthora</taxon>
    </lineage>
</organism>
<sequence length="159" mass="17125">MSTMAKEIDGMTTEVSIQQFADSILVLVTQVGKVGNLIQASLPATVPLLPIPPPDSAQPNAQRLPPVPTAIQLINLLGHAPSDHLRTLHNLYASQIASILWYLEADGPVSQRTRRNVVVGIALRKSESVVNSTGPSGIERNLFTAVMVMVEELWAKVQG</sequence>
<dbReference type="GO" id="GO:0043248">
    <property type="term" value="P:proteasome assembly"/>
    <property type="evidence" value="ECO:0007669"/>
    <property type="project" value="InterPro"/>
</dbReference>
<dbReference type="EMBL" id="AWSO01000130">
    <property type="protein sequence ID" value="ESK94536.1"/>
    <property type="molecule type" value="Genomic_DNA"/>
</dbReference>
<name>V2XNU8_MONRO</name>
<proteinExistence type="predicted"/>
<comment type="caution">
    <text evidence="1">The sequence shown here is derived from an EMBL/GenBank/DDBJ whole genome shotgun (WGS) entry which is preliminary data.</text>
</comment>
<evidence type="ECO:0000313" key="2">
    <source>
        <dbReference type="Proteomes" id="UP000017559"/>
    </source>
</evidence>